<accession>A0A7M2QPE4</accession>
<reference evidence="1" key="1">
    <citation type="submission" date="2020-09" db="EMBL/GenBank/DDBJ databases">
        <authorList>
            <person name="Eze J.U."/>
            <person name="Rahube T.O."/>
        </authorList>
    </citation>
    <scope>NUCLEOTIDE SEQUENCE</scope>
</reference>
<proteinExistence type="predicted"/>
<sequence length="52" mass="5685">MPASAPQTNGDLSADIRQLEHALVQCALQVETLKHCQDEINAKTQLSAQRPD</sequence>
<evidence type="ECO:0000313" key="1">
    <source>
        <dbReference type="EMBL" id="QOV05619.1"/>
    </source>
</evidence>
<organism evidence="1">
    <name type="scientific">feces metagenome</name>
    <dbReference type="NCBI Taxonomy" id="1861841"/>
    <lineage>
        <taxon>unclassified sequences</taxon>
        <taxon>metagenomes</taxon>
        <taxon>organismal metagenomes</taxon>
    </lineage>
</organism>
<dbReference type="InterPro" id="IPR047737">
    <property type="entry name" value="LysC"/>
</dbReference>
<dbReference type="InterPro" id="IPR058979">
    <property type="entry name" value="LysC-like"/>
</dbReference>
<dbReference type="NCBIfam" id="NF038368">
    <property type="entry name" value="P2_Rz1"/>
    <property type="match status" value="1"/>
</dbReference>
<protein>
    <submittedName>
        <fullName evidence="1">Lysis regulatory protein</fullName>
    </submittedName>
</protein>
<dbReference type="Pfam" id="PF23793">
    <property type="entry name" value="LysC"/>
    <property type="match status" value="1"/>
</dbReference>
<dbReference type="EMBL" id="MT993628">
    <property type="protein sequence ID" value="QOV05619.1"/>
    <property type="molecule type" value="Genomic_DNA"/>
</dbReference>
<dbReference type="AlphaFoldDB" id="A0A7M2QPE4"/>
<name>A0A7M2QPE4_9ZZZZ</name>